<evidence type="ECO:0000259" key="9">
    <source>
        <dbReference type="Pfam" id="PF21552"/>
    </source>
</evidence>
<evidence type="ECO:0000259" key="7">
    <source>
        <dbReference type="Pfam" id="PF04182"/>
    </source>
</evidence>
<comment type="caution">
    <text evidence="10">The sequence shown here is derived from an EMBL/GenBank/DDBJ whole genome shotgun (WGS) entry which is preliminary data.</text>
</comment>
<evidence type="ECO:0000313" key="11">
    <source>
        <dbReference type="Proteomes" id="UP000037122"/>
    </source>
</evidence>
<dbReference type="AlphaFoldDB" id="A0A0L0P223"/>
<accession>A0A0L0P223</accession>
<dbReference type="VEuPathDB" id="FungiDB:CJJ07_000647"/>
<dbReference type="InterPro" id="IPR007309">
    <property type="entry name" value="TFIIIC_Bblock-bd"/>
</dbReference>
<evidence type="ECO:0000256" key="4">
    <source>
        <dbReference type="ARBA" id="ARBA00023163"/>
    </source>
</evidence>
<dbReference type="EMBL" id="LGST01000019">
    <property type="protein sequence ID" value="KNE00330.1"/>
    <property type="molecule type" value="Genomic_DNA"/>
</dbReference>
<proteinExistence type="predicted"/>
<dbReference type="GO" id="GO:0000127">
    <property type="term" value="C:transcription factor TFIIIC complex"/>
    <property type="evidence" value="ECO:0007669"/>
    <property type="project" value="InterPro"/>
</dbReference>
<dbReference type="GO" id="GO:0003677">
    <property type="term" value="F:DNA binding"/>
    <property type="evidence" value="ECO:0007669"/>
    <property type="project" value="UniProtKB-KW"/>
</dbReference>
<dbReference type="InterPro" id="IPR044210">
    <property type="entry name" value="Tfc3-like"/>
</dbReference>
<sequence length="1226" mass="139497">MSFTCTPGQLVAHVISNLAVSDGILLPDLWKLVAAKSLSSTIDNLQKNIVWSALMGSSNGLIAIKVGADRSRDVPLTPNFTFGNLLLHGTEPEIFLVATEKCQFMYLTGTENYHALKTSLGDLPVQLLRVVARHGSKGILNADLARESGQDIRSLRVRLLKLEQAGLVVTKAVFIDKKHTTQSWHTKFAPASATTDNGEAEEDLETSRDVSKLRRLIVDAVQEAPNQLRGFSDLRKELKLDGSPQASKFFRYVCLRLHQTGYVEKVTVELPETKQRVYALKFIKPLPKDIDDIDTGLEDLNAELDDSDQDDDSVQQDEQTKTPLYNKIFPQFNQFFQQIYDRGETGITSGEIVKTLLGTNDYRPYARLFEALPSYLSNGKSLKACKKYVDPYDDYTISKLYDNEGKLKFYRYFVKQFCHETKPDPKLPPKPRVSKDSIITLNKKLHASLGKTSDAALLEKKRRMFEISGQSQKRQRIEKKSPALPTPELTGDFLDERPRRRRRANVSYNVDDQFYEIDEGLEDDYTPQPDEAMEDSLPEPSPEEVALAATEVANGSEDTLSSTHLPRFESKARKPTKTRTALPQVYRVEGSARSMQRRKHLLDIIREAGGATYSSSILCKKIDERMNNSTLTDIKTLARDVIACTKSNELEIRKVSVNVGEQQVEKKILLLTKPEDRPSEERLEELREEFAAFQSRKEIKQFQKRLIQLDMTLYVEKPSVKKASALTRKKRGKNRLRALGDDQGESLVKTEPHDDLIQENEDVLSHLKRTRRARKMTASGAGETPRVSAKRGRRNIKMEKSEALQLFRAVAISKAFSREAIDFDRIAQLFPDKDGQTIKQKWGTVRRLFGGADVVSQGVQTFQQMLMLGIADGLITEQHLTQGNLEFFLEYWRDYDSNFDLNSLEGMPLFNSYERNSREYSFAKEEPQDISLAEKIEDISMRQKESVLCQHIFAQASQKPLQEKRYEELRSVLKSIFYTEEENVDMQVLTGIMKKYGESEVEAATKALIHDREVLFLKIDEQSKFVLGEKFRNALNPKVFTTAFFKSAASFKEILVSLSAANNGLILSHGVMPGEMATLLQLISDGDIEVVRVDRHLRFESYESRLIDKDQLSCDLILKCDVSRVKETKPNPVAIPFEGPCNPIWFDLNAQLHRSLWIDLITTILNYIIFKPGLTDEYLFAKMNLVLNVKNFQYIMNWLVESGCIIPLESHGYLPTNKWQYILGSA</sequence>
<protein>
    <submittedName>
        <fullName evidence="10">Uncharacterized protein</fullName>
    </submittedName>
</protein>
<dbReference type="VEuPathDB" id="FungiDB:B9J08_000916"/>
<dbReference type="InterPro" id="IPR046488">
    <property type="entry name" value="Sfc3/Tfc3_C"/>
</dbReference>
<gene>
    <name evidence="10" type="ORF">QG37_02883</name>
</gene>
<dbReference type="GO" id="GO:0006384">
    <property type="term" value="P:transcription initiation at RNA polymerase III promoter"/>
    <property type="evidence" value="ECO:0007669"/>
    <property type="project" value="InterPro"/>
</dbReference>
<dbReference type="InterPro" id="IPR049543">
    <property type="entry name" value="WHD_TFC3"/>
</dbReference>
<feature type="domain" description="B-block binding subunit of TFIIIC" evidence="7">
    <location>
        <begin position="122"/>
        <end position="189"/>
    </location>
</feature>
<feature type="domain" description="Transcription factor tau subunit sfc3/Tfc3 C-terminal" evidence="8">
    <location>
        <begin position="793"/>
        <end position="1179"/>
    </location>
</feature>
<dbReference type="CDD" id="cd16169">
    <property type="entry name" value="Tau138_eWH"/>
    <property type="match status" value="1"/>
</dbReference>
<evidence type="ECO:0000256" key="3">
    <source>
        <dbReference type="ARBA" id="ARBA00023125"/>
    </source>
</evidence>
<keyword evidence="4" id="KW-0804">Transcription</keyword>
<dbReference type="Proteomes" id="UP000037122">
    <property type="component" value="Unassembled WGS sequence"/>
</dbReference>
<keyword evidence="5" id="KW-0539">Nucleus</keyword>
<dbReference type="Pfam" id="PF21552">
    <property type="entry name" value="WHD_TFC3"/>
    <property type="match status" value="1"/>
</dbReference>
<dbReference type="VEuPathDB" id="FungiDB:CJJ09_002875"/>
<evidence type="ECO:0000313" key="10">
    <source>
        <dbReference type="EMBL" id="KNE00330.1"/>
    </source>
</evidence>
<comment type="subcellular location">
    <subcellularLocation>
        <location evidence="1">Nucleus</location>
    </subcellularLocation>
</comment>
<dbReference type="GO" id="GO:0005634">
    <property type="term" value="C:nucleus"/>
    <property type="evidence" value="ECO:0007669"/>
    <property type="project" value="UniProtKB-SubCell"/>
</dbReference>
<feature type="domain" description="Transcription factor tau 138 kDa subunit extended winged helix" evidence="9">
    <location>
        <begin position="591"/>
        <end position="655"/>
    </location>
</feature>
<evidence type="ECO:0000259" key="8">
    <source>
        <dbReference type="Pfam" id="PF20222"/>
    </source>
</evidence>
<dbReference type="VEuPathDB" id="FungiDB:QG37_02883"/>
<evidence type="ECO:0000256" key="6">
    <source>
        <dbReference type="SAM" id="MobiDB-lite"/>
    </source>
</evidence>
<dbReference type="GO" id="GO:0042791">
    <property type="term" value="P:5S class rRNA transcription by RNA polymerase III"/>
    <property type="evidence" value="ECO:0007669"/>
    <property type="project" value="TreeGrafter"/>
</dbReference>
<feature type="region of interest" description="Disordered" evidence="6">
    <location>
        <begin position="468"/>
        <end position="493"/>
    </location>
</feature>
<evidence type="ECO:0000256" key="1">
    <source>
        <dbReference type="ARBA" id="ARBA00004123"/>
    </source>
</evidence>
<dbReference type="Pfam" id="PF04182">
    <property type="entry name" value="B-block_TFIIIC"/>
    <property type="match status" value="1"/>
</dbReference>
<organism evidence="10 11">
    <name type="scientific">Candidozyma auris</name>
    <name type="common">Yeast</name>
    <name type="synonym">Candida auris</name>
    <dbReference type="NCBI Taxonomy" id="498019"/>
    <lineage>
        <taxon>Eukaryota</taxon>
        <taxon>Fungi</taxon>
        <taxon>Dikarya</taxon>
        <taxon>Ascomycota</taxon>
        <taxon>Saccharomycotina</taxon>
        <taxon>Pichiomycetes</taxon>
        <taxon>Metschnikowiaceae</taxon>
        <taxon>Candidozyma</taxon>
    </lineage>
</organism>
<keyword evidence="3" id="KW-0238">DNA-binding</keyword>
<dbReference type="Pfam" id="PF20222">
    <property type="entry name" value="DUF6581"/>
    <property type="match status" value="1"/>
</dbReference>
<name>A0A0L0P223_CANAR</name>
<dbReference type="VEuPathDB" id="FungiDB:CJI97_000934"/>
<keyword evidence="2" id="KW-0597">Phosphoprotein</keyword>
<dbReference type="PANTHER" id="PTHR15180">
    <property type="entry name" value="GENERAL TRANSCRIPTION FACTOR 3C POLYPEPTIDE 1"/>
    <property type="match status" value="1"/>
</dbReference>
<dbReference type="InterPro" id="IPR035625">
    <property type="entry name" value="Tfc3-like_eWH"/>
</dbReference>
<evidence type="ECO:0000256" key="2">
    <source>
        <dbReference type="ARBA" id="ARBA00022553"/>
    </source>
</evidence>
<feature type="region of interest" description="Disordered" evidence="6">
    <location>
        <begin position="771"/>
        <end position="793"/>
    </location>
</feature>
<dbReference type="VEuPathDB" id="FungiDB:CJI96_0003183"/>
<reference evidence="11" key="1">
    <citation type="journal article" date="2015" name="BMC Genomics">
        <title>Draft genome of a commonly misdiagnosed multidrug resistant pathogen Candida auris.</title>
        <authorList>
            <person name="Chatterjee S."/>
            <person name="Alampalli S.V."/>
            <person name="Nageshan R.K."/>
            <person name="Chettiar S.T."/>
            <person name="Joshi S."/>
            <person name="Tatu U.S."/>
        </authorList>
    </citation>
    <scope>NUCLEOTIDE SEQUENCE [LARGE SCALE GENOMIC DNA]</scope>
    <source>
        <strain evidence="11">6684</strain>
    </source>
</reference>
<dbReference type="PANTHER" id="PTHR15180:SF1">
    <property type="entry name" value="GENERAL TRANSCRIPTION FACTOR 3C POLYPEPTIDE 1"/>
    <property type="match status" value="1"/>
</dbReference>
<evidence type="ECO:0000256" key="5">
    <source>
        <dbReference type="ARBA" id="ARBA00023242"/>
    </source>
</evidence>